<keyword evidence="2" id="KW-1133">Transmembrane helix</keyword>
<accession>A0A381XRZ9</accession>
<gene>
    <name evidence="3" type="ORF">METZ01_LOCUS120430</name>
</gene>
<reference evidence="3" key="1">
    <citation type="submission" date="2018-05" db="EMBL/GenBank/DDBJ databases">
        <authorList>
            <person name="Lanie J.A."/>
            <person name="Ng W.-L."/>
            <person name="Kazmierczak K.M."/>
            <person name="Andrzejewski T.M."/>
            <person name="Davidsen T.M."/>
            <person name="Wayne K.J."/>
            <person name="Tettelin H."/>
            <person name="Glass J.I."/>
            <person name="Rusch D."/>
            <person name="Podicherti R."/>
            <person name="Tsui H.-C.T."/>
            <person name="Winkler M.E."/>
        </authorList>
    </citation>
    <scope>NUCLEOTIDE SEQUENCE</scope>
</reference>
<keyword evidence="2" id="KW-0472">Membrane</keyword>
<name>A0A381XRZ9_9ZZZZ</name>
<evidence type="ECO:0000313" key="3">
    <source>
        <dbReference type="EMBL" id="SVA67576.1"/>
    </source>
</evidence>
<dbReference type="AlphaFoldDB" id="A0A381XRZ9"/>
<sequence length="200" mass="23631">MKELFYTSPYKIRLHTIRIEYGEIGEKFVLKVFEGEINFKGDFEEKPIEAIFEEEEEMLMHLSSIYSVLINGGWKLREKTDVLIKSFRALRFLSKNKYKIIIPLFFLPIFLPDQLIGIWTLLFVFLFFFIPTMLVILNINSRKIVREAKELKKEPEKILDEYLSRKNDQEYSDGDEDPSKSKNNDQDSNDGDENPSKSKN</sequence>
<feature type="transmembrane region" description="Helical" evidence="2">
    <location>
        <begin position="118"/>
        <end position="139"/>
    </location>
</feature>
<dbReference type="EMBL" id="UINC01016183">
    <property type="protein sequence ID" value="SVA67576.1"/>
    <property type="molecule type" value="Genomic_DNA"/>
</dbReference>
<organism evidence="3">
    <name type="scientific">marine metagenome</name>
    <dbReference type="NCBI Taxonomy" id="408172"/>
    <lineage>
        <taxon>unclassified sequences</taxon>
        <taxon>metagenomes</taxon>
        <taxon>ecological metagenomes</taxon>
    </lineage>
</organism>
<evidence type="ECO:0000256" key="1">
    <source>
        <dbReference type="SAM" id="MobiDB-lite"/>
    </source>
</evidence>
<feature type="region of interest" description="Disordered" evidence="1">
    <location>
        <begin position="162"/>
        <end position="200"/>
    </location>
</feature>
<protein>
    <submittedName>
        <fullName evidence="3">Uncharacterized protein</fullName>
    </submittedName>
</protein>
<proteinExistence type="predicted"/>
<evidence type="ECO:0000256" key="2">
    <source>
        <dbReference type="SAM" id="Phobius"/>
    </source>
</evidence>
<keyword evidence="2" id="KW-0812">Transmembrane</keyword>